<keyword evidence="2" id="KW-1185">Reference proteome</keyword>
<dbReference type="NCBIfam" id="TIGR02115">
    <property type="entry name" value="potass_kdpF"/>
    <property type="match status" value="1"/>
</dbReference>
<proteinExistence type="predicted"/>
<organism evidence="1 2">
    <name type="scientific">Corynebacterium tuberculostearicum</name>
    <dbReference type="NCBI Taxonomy" id="38304"/>
    <lineage>
        <taxon>Bacteria</taxon>
        <taxon>Bacillati</taxon>
        <taxon>Actinomycetota</taxon>
        <taxon>Actinomycetes</taxon>
        <taxon>Mycobacteriales</taxon>
        <taxon>Corynebacteriaceae</taxon>
        <taxon>Corynebacterium</taxon>
    </lineage>
</organism>
<dbReference type="InterPro" id="IPR011726">
    <property type="entry name" value="KdpF"/>
</dbReference>
<dbReference type="GeneID" id="81705012"/>
<dbReference type="AlphaFoldDB" id="A0A7Y9ZZC8"/>
<dbReference type="Proteomes" id="UP000603369">
    <property type="component" value="Unassembled WGS sequence"/>
</dbReference>
<comment type="caution">
    <text evidence="1">The sequence shown here is derived from an EMBL/GenBank/DDBJ whole genome shotgun (WGS) entry which is preliminary data.</text>
</comment>
<dbReference type="Pfam" id="PF09604">
    <property type="entry name" value="Potass_KdpF"/>
    <property type="match status" value="1"/>
</dbReference>
<name>A0A7Y9ZZC8_9CORY</name>
<evidence type="ECO:0000313" key="2">
    <source>
        <dbReference type="Proteomes" id="UP000603369"/>
    </source>
</evidence>
<accession>A0A7Y9ZZC8</accession>
<protein>
    <submittedName>
        <fullName evidence="1">K(+)-transporting ATPase subunit F</fullName>
    </submittedName>
</protein>
<gene>
    <name evidence="1" type="primary">kdpF</name>
    <name evidence="1" type="ORF">JDP02_09955</name>
</gene>
<evidence type="ECO:0000313" key="1">
    <source>
        <dbReference type="EMBL" id="MBK3428824.1"/>
    </source>
</evidence>
<dbReference type="GO" id="GO:0008556">
    <property type="term" value="F:P-type potassium transmembrane transporter activity"/>
    <property type="evidence" value="ECO:0007669"/>
    <property type="project" value="InterPro"/>
</dbReference>
<dbReference type="GO" id="GO:0005886">
    <property type="term" value="C:plasma membrane"/>
    <property type="evidence" value="ECO:0007669"/>
    <property type="project" value="InterPro"/>
</dbReference>
<sequence>MNTITAVIGLVIVVALVTYLIISLVDPERFA</sequence>
<dbReference type="RefSeq" id="WP_005328272.1">
    <property type="nucleotide sequence ID" value="NZ_CP068156.1"/>
</dbReference>
<reference evidence="1 2" key="1">
    <citation type="submission" date="2020-12" db="EMBL/GenBank/DDBJ databases">
        <title>Draft genome sequence of the commensal strain Corynebacterium tuberculostearicum MFP09/CIP 102622 isolated from human skin.</title>
        <authorList>
            <person name="Boukerb A.M."/>
            <person name="Janvier X."/>
            <person name="Feuilloley M.G.J."/>
            <person name="Groboillot A."/>
        </authorList>
    </citation>
    <scope>NUCLEOTIDE SEQUENCE [LARGE SCALE GENOMIC DNA]</scope>
    <source>
        <strain evidence="1 2">CIP 102622</strain>
    </source>
</reference>
<dbReference type="EMBL" id="JAEHFL010000015">
    <property type="protein sequence ID" value="MBK3428824.1"/>
    <property type="molecule type" value="Genomic_DNA"/>
</dbReference>